<dbReference type="Proteomes" id="UP000291591">
    <property type="component" value="Unassembled WGS sequence"/>
</dbReference>
<evidence type="ECO:0000313" key="2">
    <source>
        <dbReference type="Proteomes" id="UP000291591"/>
    </source>
</evidence>
<accession>A0A4Q7UWP1</accession>
<organism evidence="1 2">
    <name type="scientific">Pseudonocardia sediminis</name>
    <dbReference type="NCBI Taxonomy" id="1397368"/>
    <lineage>
        <taxon>Bacteria</taxon>
        <taxon>Bacillati</taxon>
        <taxon>Actinomycetota</taxon>
        <taxon>Actinomycetes</taxon>
        <taxon>Pseudonocardiales</taxon>
        <taxon>Pseudonocardiaceae</taxon>
        <taxon>Pseudonocardia</taxon>
    </lineage>
</organism>
<dbReference type="EMBL" id="SHKL01000001">
    <property type="protein sequence ID" value="RZT85418.1"/>
    <property type="molecule type" value="Genomic_DNA"/>
</dbReference>
<evidence type="ECO:0008006" key="3">
    <source>
        <dbReference type="Google" id="ProtNLM"/>
    </source>
</evidence>
<dbReference type="AlphaFoldDB" id="A0A4Q7UWP1"/>
<comment type="caution">
    <text evidence="1">The sequence shown here is derived from an EMBL/GenBank/DDBJ whole genome shotgun (WGS) entry which is preliminary data.</text>
</comment>
<proteinExistence type="predicted"/>
<name>A0A4Q7UWP1_PSEST</name>
<dbReference type="NCBIfam" id="NF047719">
    <property type="entry name" value="SCO6745_fam_HTH"/>
    <property type="match status" value="1"/>
</dbReference>
<gene>
    <name evidence="1" type="ORF">EV383_2283</name>
</gene>
<dbReference type="RefSeq" id="WP_207223490.1">
    <property type="nucleotide sequence ID" value="NZ_SHKL01000001.1"/>
</dbReference>
<dbReference type="Pfam" id="PF21863">
    <property type="entry name" value="HTH_67"/>
    <property type="match status" value="1"/>
</dbReference>
<reference evidence="1 2" key="1">
    <citation type="submission" date="2019-02" db="EMBL/GenBank/DDBJ databases">
        <title>Sequencing the genomes of 1000 actinobacteria strains.</title>
        <authorList>
            <person name="Klenk H.-P."/>
        </authorList>
    </citation>
    <scope>NUCLEOTIDE SEQUENCE [LARGE SCALE GENOMIC DNA]</scope>
    <source>
        <strain evidence="1 2">DSM 45779</strain>
    </source>
</reference>
<sequence>MITAEESGAVAGILEPLHSMIYFVPEADERYVAAGLESGRMGYFAPRAAPLGPVGAGLVAALFYNFAPDVVAQFLPAAWSRASPADLVAARYDAADAALHRVFGAEALAAPEIAEAAGLARTAALACPVEGRPMAAALLDLDWPAAPHMALWHGVSIVREHRGDGHFTACGSRGLSGIEALVTFTATGTGYVMPFARESRGWTGQQWDDAEAALRDRGLLDSSGALTGQGWELRARVESDTDALGHRPWAALGSDGTARLGEVGGRMVAAMLAGGVFPEGRFGPDSPRNPARARRG</sequence>
<dbReference type="InterPro" id="IPR054058">
    <property type="entry name" value="HTH_67"/>
</dbReference>
<evidence type="ECO:0000313" key="1">
    <source>
        <dbReference type="EMBL" id="RZT85418.1"/>
    </source>
</evidence>
<protein>
    <recommendedName>
        <fullName evidence="3">SalK</fullName>
    </recommendedName>
</protein>
<keyword evidence="2" id="KW-1185">Reference proteome</keyword>